<dbReference type="PANTHER" id="PTHR34706:SF1">
    <property type="entry name" value="VWFA DOMAIN-CONTAINING PROTEIN"/>
    <property type="match status" value="1"/>
</dbReference>
<sequence>MEQDAAAGSPEPPYPLGEGIPVPELTRHHVTNDKDPFAFLEVFDTVFLIDDSESMQQHWHEVIALICAVVPICCERDPNGIDLYFVNHRPRSYSSLFSSVEKSGYRGIGLAVGSPLQSDNVAGILHQVKPRGRARLGARLGDILAKYVADYSYLTRLHKDRHCKRPMNLIVVTDGHIEDSLYGHLAAAARELDRVHAPAYQAGVQLFQIGHDPRISAGLKVDDDEMHKREGTRDMVDTTTWSGRPGVLSAEGVLKVVLGAVSRSLDRSTVTKSGLLAAEVRQQGE</sequence>
<dbReference type="PANTHER" id="PTHR34706">
    <property type="entry name" value="SLR1338 PROTEIN"/>
    <property type="match status" value="1"/>
</dbReference>
<protein>
    <recommendedName>
        <fullName evidence="2">VWFA domain-containing protein</fullName>
    </recommendedName>
</protein>
<dbReference type="RefSeq" id="XP_066668874.1">
    <property type="nucleotide sequence ID" value="XM_066809951.1"/>
</dbReference>
<reference evidence="3 4" key="1">
    <citation type="submission" date="2023-01" db="EMBL/GenBank/DDBJ databases">
        <title>Analysis of 21 Apiospora genomes using comparative genomics revels a genus with tremendous synthesis potential of carbohydrate active enzymes and secondary metabolites.</title>
        <authorList>
            <person name="Sorensen T."/>
        </authorList>
    </citation>
    <scope>NUCLEOTIDE SEQUENCE [LARGE SCALE GENOMIC DNA]</scope>
    <source>
        <strain evidence="3 4">CBS 114990</strain>
    </source>
</reference>
<accession>A0ABR1WPF5</accession>
<evidence type="ECO:0000313" key="3">
    <source>
        <dbReference type="EMBL" id="KAK8084365.1"/>
    </source>
</evidence>
<evidence type="ECO:0000259" key="2">
    <source>
        <dbReference type="PROSITE" id="PS50234"/>
    </source>
</evidence>
<feature type="domain" description="VWFA" evidence="2">
    <location>
        <begin position="44"/>
        <end position="210"/>
    </location>
</feature>
<dbReference type="EMBL" id="JAQQWN010000005">
    <property type="protein sequence ID" value="KAK8084365.1"/>
    <property type="molecule type" value="Genomic_DNA"/>
</dbReference>
<dbReference type="GeneID" id="92043011"/>
<organism evidence="3 4">
    <name type="scientific">Apiospora hydei</name>
    <dbReference type="NCBI Taxonomy" id="1337664"/>
    <lineage>
        <taxon>Eukaryota</taxon>
        <taxon>Fungi</taxon>
        <taxon>Dikarya</taxon>
        <taxon>Ascomycota</taxon>
        <taxon>Pezizomycotina</taxon>
        <taxon>Sordariomycetes</taxon>
        <taxon>Xylariomycetidae</taxon>
        <taxon>Amphisphaeriales</taxon>
        <taxon>Apiosporaceae</taxon>
        <taxon>Apiospora</taxon>
    </lineage>
</organism>
<dbReference type="PROSITE" id="PS50234">
    <property type="entry name" value="VWFA"/>
    <property type="match status" value="1"/>
</dbReference>
<name>A0ABR1WPF5_9PEZI</name>
<comment type="caution">
    <text evidence="3">The sequence shown here is derived from an EMBL/GenBank/DDBJ whole genome shotgun (WGS) entry which is preliminary data.</text>
</comment>
<gene>
    <name evidence="3" type="ORF">PG997_005636</name>
</gene>
<dbReference type="InterPro" id="IPR036465">
    <property type="entry name" value="vWFA_dom_sf"/>
</dbReference>
<dbReference type="InterPro" id="IPR002035">
    <property type="entry name" value="VWF_A"/>
</dbReference>
<proteinExistence type="predicted"/>
<keyword evidence="4" id="KW-1185">Reference proteome</keyword>
<evidence type="ECO:0000313" key="4">
    <source>
        <dbReference type="Proteomes" id="UP001433268"/>
    </source>
</evidence>
<dbReference type="Gene3D" id="3.40.50.410">
    <property type="entry name" value="von Willebrand factor, type A domain"/>
    <property type="match status" value="1"/>
</dbReference>
<dbReference type="Proteomes" id="UP001433268">
    <property type="component" value="Unassembled WGS sequence"/>
</dbReference>
<feature type="region of interest" description="Disordered" evidence="1">
    <location>
        <begin position="1"/>
        <end position="21"/>
    </location>
</feature>
<evidence type="ECO:0000256" key="1">
    <source>
        <dbReference type="SAM" id="MobiDB-lite"/>
    </source>
</evidence>
<dbReference type="SUPFAM" id="SSF53300">
    <property type="entry name" value="vWA-like"/>
    <property type="match status" value="1"/>
</dbReference>